<evidence type="ECO:0000256" key="7">
    <source>
        <dbReference type="ARBA" id="ARBA00023136"/>
    </source>
</evidence>
<evidence type="ECO:0000256" key="8">
    <source>
        <dbReference type="ARBA" id="ARBA00031344"/>
    </source>
</evidence>
<dbReference type="InterPro" id="IPR009316">
    <property type="entry name" value="COG2"/>
</dbReference>
<evidence type="ECO:0000256" key="3">
    <source>
        <dbReference type="ARBA" id="ARBA00020977"/>
    </source>
</evidence>
<comment type="subcellular location">
    <subcellularLocation>
        <location evidence="1">Golgi apparatus membrane</location>
        <topology evidence="1">Peripheral membrane protein</topology>
    </subcellularLocation>
</comment>
<dbReference type="InterPro" id="IPR024602">
    <property type="entry name" value="COG_su2_N"/>
</dbReference>
<evidence type="ECO:0000256" key="1">
    <source>
        <dbReference type="ARBA" id="ARBA00004395"/>
    </source>
</evidence>
<keyword evidence="5" id="KW-0653">Protein transport</keyword>
<evidence type="ECO:0000256" key="4">
    <source>
        <dbReference type="ARBA" id="ARBA00022448"/>
    </source>
</evidence>
<evidence type="ECO:0000256" key="5">
    <source>
        <dbReference type="ARBA" id="ARBA00022927"/>
    </source>
</evidence>
<dbReference type="PANTHER" id="PTHR12961">
    <property type="entry name" value="CONSERVED OLIGOMERIC GOLGI COMPLEX COMPONENT 2"/>
    <property type="match status" value="1"/>
</dbReference>
<reference evidence="10 11" key="1">
    <citation type="journal article" date="2011" name="Science">
        <title>The Selaginella genome identifies genetic changes associated with the evolution of vascular plants.</title>
        <authorList>
            <person name="Banks J.A."/>
            <person name="Nishiyama T."/>
            <person name="Hasebe M."/>
            <person name="Bowman J.L."/>
            <person name="Gribskov M."/>
            <person name="dePamphilis C."/>
            <person name="Albert V.A."/>
            <person name="Aono N."/>
            <person name="Aoyama T."/>
            <person name="Ambrose B.A."/>
            <person name="Ashton N.W."/>
            <person name="Axtell M.J."/>
            <person name="Barker E."/>
            <person name="Barker M.S."/>
            <person name="Bennetzen J.L."/>
            <person name="Bonawitz N.D."/>
            <person name="Chapple C."/>
            <person name="Cheng C."/>
            <person name="Correa L.G."/>
            <person name="Dacre M."/>
            <person name="DeBarry J."/>
            <person name="Dreyer I."/>
            <person name="Elias M."/>
            <person name="Engstrom E.M."/>
            <person name="Estelle M."/>
            <person name="Feng L."/>
            <person name="Finet C."/>
            <person name="Floyd S.K."/>
            <person name="Frommer W.B."/>
            <person name="Fujita T."/>
            <person name="Gramzow L."/>
            <person name="Gutensohn M."/>
            <person name="Harholt J."/>
            <person name="Hattori M."/>
            <person name="Heyl A."/>
            <person name="Hirai T."/>
            <person name="Hiwatashi Y."/>
            <person name="Ishikawa M."/>
            <person name="Iwata M."/>
            <person name="Karol K.G."/>
            <person name="Koehler B."/>
            <person name="Kolukisaoglu U."/>
            <person name="Kubo M."/>
            <person name="Kurata T."/>
            <person name="Lalonde S."/>
            <person name="Li K."/>
            <person name="Li Y."/>
            <person name="Litt A."/>
            <person name="Lyons E."/>
            <person name="Manning G."/>
            <person name="Maruyama T."/>
            <person name="Michael T.P."/>
            <person name="Mikami K."/>
            <person name="Miyazaki S."/>
            <person name="Morinaga S."/>
            <person name="Murata T."/>
            <person name="Mueller-Roeber B."/>
            <person name="Nelson D.R."/>
            <person name="Obara M."/>
            <person name="Oguri Y."/>
            <person name="Olmstead R.G."/>
            <person name="Onodera N."/>
            <person name="Petersen B.L."/>
            <person name="Pils B."/>
            <person name="Prigge M."/>
            <person name="Rensing S.A."/>
            <person name="Riano-Pachon D.M."/>
            <person name="Roberts A.W."/>
            <person name="Sato Y."/>
            <person name="Scheller H.V."/>
            <person name="Schulz B."/>
            <person name="Schulz C."/>
            <person name="Shakirov E.V."/>
            <person name="Shibagaki N."/>
            <person name="Shinohara N."/>
            <person name="Shippen D.E."/>
            <person name="Soerensen I."/>
            <person name="Sotooka R."/>
            <person name="Sugimoto N."/>
            <person name="Sugita M."/>
            <person name="Sumikawa N."/>
            <person name="Tanurdzic M."/>
            <person name="Theissen G."/>
            <person name="Ulvskov P."/>
            <person name="Wakazuki S."/>
            <person name="Weng J.K."/>
            <person name="Willats W.W."/>
            <person name="Wipf D."/>
            <person name="Wolf P.G."/>
            <person name="Yang L."/>
            <person name="Zimmer A.D."/>
            <person name="Zhu Q."/>
            <person name="Mitros T."/>
            <person name="Hellsten U."/>
            <person name="Loque D."/>
            <person name="Otillar R."/>
            <person name="Salamov A."/>
            <person name="Schmutz J."/>
            <person name="Shapiro H."/>
            <person name="Lindquist E."/>
            <person name="Lucas S."/>
            <person name="Rokhsar D."/>
            <person name="Grigoriev I.V."/>
        </authorList>
    </citation>
    <scope>NUCLEOTIDE SEQUENCE [LARGE SCALE GENOMIC DNA]</scope>
</reference>
<name>D8RHU5_SELML</name>
<evidence type="ECO:0000256" key="6">
    <source>
        <dbReference type="ARBA" id="ARBA00023034"/>
    </source>
</evidence>
<comment type="similarity">
    <text evidence="2">Belongs to the COG2 family.</text>
</comment>
<protein>
    <recommendedName>
        <fullName evidence="3">Conserved oligomeric Golgi complex subunit 2</fullName>
    </recommendedName>
    <alternativeName>
        <fullName evidence="8">Component of oligomeric Golgi complex 2</fullName>
    </alternativeName>
</protein>
<keyword evidence="4" id="KW-0813">Transport</keyword>
<evidence type="ECO:0000259" key="9">
    <source>
        <dbReference type="Pfam" id="PF06148"/>
    </source>
</evidence>
<evidence type="ECO:0000256" key="2">
    <source>
        <dbReference type="ARBA" id="ARBA00007603"/>
    </source>
</evidence>
<dbReference type="GO" id="GO:0000139">
    <property type="term" value="C:Golgi membrane"/>
    <property type="evidence" value="ECO:0007669"/>
    <property type="project" value="UniProtKB-SubCell"/>
</dbReference>
<dbReference type="STRING" id="88036.D8RHU5"/>
<dbReference type="Proteomes" id="UP000001514">
    <property type="component" value="Unassembled WGS sequence"/>
</dbReference>
<dbReference type="KEGG" id="smo:SELMODRAFT_7940"/>
<evidence type="ECO:0000313" key="11">
    <source>
        <dbReference type="Proteomes" id="UP000001514"/>
    </source>
</evidence>
<dbReference type="InParanoid" id="D8RHU5"/>
<dbReference type="Pfam" id="PF06148">
    <property type="entry name" value="COG2_N"/>
    <property type="match status" value="1"/>
</dbReference>
<keyword evidence="11" id="KW-1185">Reference proteome</keyword>
<dbReference type="AlphaFoldDB" id="D8RHU5"/>
<accession>D8RHU5</accession>
<keyword evidence="7" id="KW-0472">Membrane</keyword>
<dbReference type="Gramene" id="EFJ28130">
    <property type="protein sequence ID" value="EFJ28130"/>
    <property type="gene ID" value="SELMODRAFT_7940"/>
</dbReference>
<dbReference type="GO" id="GO:0007030">
    <property type="term" value="P:Golgi organization"/>
    <property type="evidence" value="ECO:0007669"/>
    <property type="project" value="InterPro"/>
</dbReference>
<dbReference type="HOGENOM" id="CLU_182692_0_0_1"/>
<dbReference type="GO" id="GO:0015031">
    <property type="term" value="P:protein transport"/>
    <property type="evidence" value="ECO:0007669"/>
    <property type="project" value="UniProtKB-KW"/>
</dbReference>
<dbReference type="PANTHER" id="PTHR12961:SF0">
    <property type="entry name" value="CONSERVED OLIGOMERIC GOLGI COMPLEX SUBUNIT 2"/>
    <property type="match status" value="1"/>
</dbReference>
<gene>
    <name evidence="10" type="ORF">SELMODRAFT_7940</name>
</gene>
<feature type="non-terminal residue" evidence="10">
    <location>
        <position position="1"/>
    </location>
</feature>
<proteinExistence type="inferred from homology"/>
<feature type="domain" description="Conserved oligomeric Golgi complex subunit 2 N-terminal" evidence="9">
    <location>
        <begin position="1"/>
        <end position="66"/>
    </location>
</feature>
<dbReference type="eggNOG" id="KOG2307">
    <property type="taxonomic scope" value="Eukaryota"/>
</dbReference>
<dbReference type="EMBL" id="GL377580">
    <property type="protein sequence ID" value="EFJ28130.1"/>
    <property type="molecule type" value="Genomic_DNA"/>
</dbReference>
<evidence type="ECO:0000313" key="10">
    <source>
        <dbReference type="EMBL" id="EFJ28130.1"/>
    </source>
</evidence>
<sequence length="98" mass="10979">FIFQGFDCDTHISSLCSFMPLKALHGELRSHLAALKNELIELINKDYKDFVSLSMQLVDVDGAVLRMCTPLQELRGKLVTVRNGVDGVLLVLQDAFKQ</sequence>
<organism evidence="11">
    <name type="scientific">Selaginella moellendorffii</name>
    <name type="common">Spikemoss</name>
    <dbReference type="NCBI Taxonomy" id="88036"/>
    <lineage>
        <taxon>Eukaryota</taxon>
        <taxon>Viridiplantae</taxon>
        <taxon>Streptophyta</taxon>
        <taxon>Embryophyta</taxon>
        <taxon>Tracheophyta</taxon>
        <taxon>Lycopodiopsida</taxon>
        <taxon>Selaginellales</taxon>
        <taxon>Selaginellaceae</taxon>
        <taxon>Selaginella</taxon>
    </lineage>
</organism>
<keyword evidence="6" id="KW-0333">Golgi apparatus</keyword>
<feature type="non-terminal residue" evidence="10">
    <location>
        <position position="98"/>
    </location>
</feature>